<keyword evidence="4" id="KW-0472">Membrane</keyword>
<feature type="transmembrane region" description="Helical" evidence="4">
    <location>
        <begin position="179"/>
        <end position="202"/>
    </location>
</feature>
<dbReference type="InterPro" id="IPR020449">
    <property type="entry name" value="Tscrpt_reg_AraC-type_HTH"/>
</dbReference>
<evidence type="ECO:0000256" key="2">
    <source>
        <dbReference type="ARBA" id="ARBA00023125"/>
    </source>
</evidence>
<gene>
    <name evidence="6" type="ORF">JF50_12025</name>
</gene>
<comment type="caution">
    <text evidence="6">The sequence shown here is derived from an EMBL/GenBank/DDBJ whole genome shotgun (WGS) entry which is preliminary data.</text>
</comment>
<dbReference type="PROSITE" id="PS00041">
    <property type="entry name" value="HTH_ARAC_FAMILY_1"/>
    <property type="match status" value="1"/>
</dbReference>
<proteinExistence type="predicted"/>
<evidence type="ECO:0000313" key="7">
    <source>
        <dbReference type="Proteomes" id="UP000031327"/>
    </source>
</evidence>
<keyword evidence="4" id="KW-1133">Transmembrane helix</keyword>
<dbReference type="PANTHER" id="PTHR43280">
    <property type="entry name" value="ARAC-FAMILY TRANSCRIPTIONAL REGULATOR"/>
    <property type="match status" value="1"/>
</dbReference>
<dbReference type="PRINTS" id="PR00032">
    <property type="entry name" value="HTHARAC"/>
</dbReference>
<evidence type="ECO:0000256" key="3">
    <source>
        <dbReference type="ARBA" id="ARBA00023163"/>
    </source>
</evidence>
<feature type="transmembrane region" description="Helical" evidence="4">
    <location>
        <begin position="152"/>
        <end position="173"/>
    </location>
</feature>
<evidence type="ECO:0000256" key="1">
    <source>
        <dbReference type="ARBA" id="ARBA00023015"/>
    </source>
</evidence>
<dbReference type="Proteomes" id="UP000031327">
    <property type="component" value="Unassembled WGS sequence"/>
</dbReference>
<feature type="transmembrane region" description="Helical" evidence="4">
    <location>
        <begin position="118"/>
        <end position="136"/>
    </location>
</feature>
<dbReference type="GO" id="GO:0003700">
    <property type="term" value="F:DNA-binding transcription factor activity"/>
    <property type="evidence" value="ECO:0007669"/>
    <property type="project" value="InterPro"/>
</dbReference>
<feature type="transmembrane region" description="Helical" evidence="4">
    <location>
        <begin position="35"/>
        <end position="56"/>
    </location>
</feature>
<evidence type="ECO:0000313" key="6">
    <source>
        <dbReference type="EMBL" id="KID56649.1"/>
    </source>
</evidence>
<dbReference type="RefSeq" id="WP_039609716.1">
    <property type="nucleotide sequence ID" value="NZ_JWIC01000006.1"/>
</dbReference>
<name>A0A0C1MI47_9GAMM</name>
<dbReference type="InterPro" id="IPR018062">
    <property type="entry name" value="HTH_AraC-typ_CS"/>
</dbReference>
<dbReference type="SMART" id="SM00342">
    <property type="entry name" value="HTH_ARAC"/>
    <property type="match status" value="1"/>
</dbReference>
<dbReference type="InterPro" id="IPR009057">
    <property type="entry name" value="Homeodomain-like_sf"/>
</dbReference>
<dbReference type="Gene3D" id="1.10.10.60">
    <property type="entry name" value="Homeodomain-like"/>
    <property type="match status" value="2"/>
</dbReference>
<feature type="transmembrane region" description="Helical" evidence="4">
    <location>
        <begin position="62"/>
        <end position="83"/>
    </location>
</feature>
<reference evidence="6 7" key="1">
    <citation type="submission" date="2014-12" db="EMBL/GenBank/DDBJ databases">
        <title>Draft Genome Sequence of Pseudoalteromonas luteoviolacea HI1.</title>
        <authorList>
            <person name="Asahina A.Y."/>
            <person name="Hadfield M.G."/>
        </authorList>
    </citation>
    <scope>NUCLEOTIDE SEQUENCE [LARGE SCALE GENOMIC DNA]</scope>
    <source>
        <strain evidence="6 7">HI1</strain>
    </source>
</reference>
<dbReference type="Pfam" id="PF12833">
    <property type="entry name" value="HTH_18"/>
    <property type="match status" value="1"/>
</dbReference>
<dbReference type="PROSITE" id="PS01124">
    <property type="entry name" value="HTH_ARAC_FAMILY_2"/>
    <property type="match status" value="1"/>
</dbReference>
<evidence type="ECO:0000256" key="4">
    <source>
        <dbReference type="SAM" id="Phobius"/>
    </source>
</evidence>
<keyword evidence="1" id="KW-0805">Transcription regulation</keyword>
<dbReference type="EMBL" id="JWIC01000006">
    <property type="protein sequence ID" value="KID56649.1"/>
    <property type="molecule type" value="Genomic_DNA"/>
</dbReference>
<keyword evidence="2" id="KW-0238">DNA-binding</keyword>
<dbReference type="GO" id="GO:0043565">
    <property type="term" value="F:sequence-specific DNA binding"/>
    <property type="evidence" value="ECO:0007669"/>
    <property type="project" value="InterPro"/>
</dbReference>
<dbReference type="PANTHER" id="PTHR43280:SF29">
    <property type="entry name" value="ARAC-FAMILY TRANSCRIPTIONAL REGULATOR"/>
    <property type="match status" value="1"/>
</dbReference>
<accession>A0A0C1MI47</accession>
<protein>
    <recommendedName>
        <fullName evidence="5">HTH araC/xylS-type domain-containing protein</fullName>
    </recommendedName>
</protein>
<sequence>MWLELQQEFYLVSCLLTLFCAGKMQRYERSFHTRLPFLTLANCVLLLIPFTSYLQIKFNIHAPLLSQIANNCIMLFCGLTYLFYRYDAIPKLNTILLHCTPFFAFLIVKLADFHTQTALMYVIYFGLMFSYVTAIWHSHKAAKMTTLKSSKLLLYWVIFVIALNGGVAIAFLSNSPLTYPLWLILNISVCIYLMACSFTAVYRIQQTYLAEPVITPISEKQLQLSSSVAQSCIDELKQLLEKEQVFLDNRLTLAQLADQLGLTQHQTSELLNEHMNISFYTLLNEHRINFACELLKKSTEKENITQIALDSGFNNKSSFYMAFKKQLGTTPSKWRAQYA</sequence>
<dbReference type="SUPFAM" id="SSF46689">
    <property type="entry name" value="Homeodomain-like"/>
    <property type="match status" value="1"/>
</dbReference>
<dbReference type="AlphaFoldDB" id="A0A0C1MI47"/>
<evidence type="ECO:0000259" key="5">
    <source>
        <dbReference type="PROSITE" id="PS01124"/>
    </source>
</evidence>
<keyword evidence="3" id="KW-0804">Transcription</keyword>
<dbReference type="OrthoDB" id="345413at2"/>
<feature type="domain" description="HTH araC/xylS-type" evidence="5">
    <location>
        <begin position="237"/>
        <end position="337"/>
    </location>
</feature>
<feature type="transmembrane region" description="Helical" evidence="4">
    <location>
        <begin position="95"/>
        <end position="112"/>
    </location>
</feature>
<organism evidence="6 7">
    <name type="scientific">Pseudoalteromonas luteoviolacea</name>
    <dbReference type="NCBI Taxonomy" id="43657"/>
    <lineage>
        <taxon>Bacteria</taxon>
        <taxon>Pseudomonadati</taxon>
        <taxon>Pseudomonadota</taxon>
        <taxon>Gammaproteobacteria</taxon>
        <taxon>Alteromonadales</taxon>
        <taxon>Pseudoalteromonadaceae</taxon>
        <taxon>Pseudoalteromonas</taxon>
    </lineage>
</organism>
<dbReference type="InterPro" id="IPR018060">
    <property type="entry name" value="HTH_AraC"/>
</dbReference>
<keyword evidence="4" id="KW-0812">Transmembrane</keyword>
<feature type="transmembrane region" description="Helical" evidence="4">
    <location>
        <begin position="6"/>
        <end position="23"/>
    </location>
</feature>